<dbReference type="Proteomes" id="UP000008080">
    <property type="component" value="Chromosome"/>
</dbReference>
<protein>
    <submittedName>
        <fullName evidence="1">Uncharacterized protein</fullName>
    </submittedName>
</protein>
<dbReference type="KEGG" id="bba:Bd0454"/>
<dbReference type="STRING" id="264462.Bd0454"/>
<dbReference type="GeneID" id="93011567"/>
<reference evidence="1 2" key="1">
    <citation type="journal article" date="2004" name="Science">
        <title>A predator unmasked: life cycle of Bdellovibrio bacteriovorus from a genomic perspective.</title>
        <authorList>
            <person name="Rendulic S."/>
            <person name="Jagtap P."/>
            <person name="Rosinus A."/>
            <person name="Eppinger M."/>
            <person name="Baar C."/>
            <person name="Lanz C."/>
            <person name="Keller H."/>
            <person name="Lambert C."/>
            <person name="Evans K.J."/>
            <person name="Goesmann A."/>
            <person name="Meyer F."/>
            <person name="Sockett R.E."/>
            <person name="Schuster S.C."/>
        </authorList>
    </citation>
    <scope>NUCLEOTIDE SEQUENCE [LARGE SCALE GENOMIC DNA]</scope>
    <source>
        <strain evidence="2">ATCC 15356 / DSM 50701 / NCIMB 9529 / HD100</strain>
    </source>
</reference>
<gene>
    <name evidence="1" type="ordered locus">Bd0454</name>
</gene>
<dbReference type="AlphaFoldDB" id="Q6MQL1"/>
<accession>Q6MQL1</accession>
<dbReference type="RefSeq" id="WP_011163038.1">
    <property type="nucleotide sequence ID" value="NC_005363.1"/>
</dbReference>
<keyword evidence="2" id="KW-1185">Reference proteome</keyword>
<dbReference type="EMBL" id="BX842647">
    <property type="protein sequence ID" value="CAE78436.1"/>
    <property type="molecule type" value="Genomic_DNA"/>
</dbReference>
<evidence type="ECO:0000313" key="2">
    <source>
        <dbReference type="Proteomes" id="UP000008080"/>
    </source>
</evidence>
<sequence length="259" mass="28268">MSKKSALILSLVAAVLLIFTFCHFYGDSPDEAAEETLRVQDATGVPAEAVAPPVKAEPPPVDVSAAPPSTGFLPTEMEEPGKFAAYQQKLKEMAVCLNMQMNALDPNVEINFETFNQVINPDLGEVVTQSEEWTATDIRTKNGELRRIYIENGPSIEAESSRTLKYEAFSQDGTSKSLPLSKEQTSNPSDALVASLEADGEVVSRSVSRRIFYSNGDDLLLVEKNGKIFSFELTHDGATFRCSGADKSSTFQCQCRNNP</sequence>
<organism evidence="1 2">
    <name type="scientific">Bdellovibrio bacteriovorus (strain ATCC 15356 / DSM 50701 / NCIMB 9529 / HD100)</name>
    <dbReference type="NCBI Taxonomy" id="264462"/>
    <lineage>
        <taxon>Bacteria</taxon>
        <taxon>Pseudomonadati</taxon>
        <taxon>Bdellovibrionota</taxon>
        <taxon>Bdellovibrionia</taxon>
        <taxon>Bdellovibrionales</taxon>
        <taxon>Pseudobdellovibrionaceae</taxon>
        <taxon>Bdellovibrio</taxon>
    </lineage>
</organism>
<dbReference type="HOGENOM" id="CLU_1084448_0_0_7"/>
<proteinExistence type="predicted"/>
<evidence type="ECO:0000313" key="1">
    <source>
        <dbReference type="EMBL" id="CAE78436.1"/>
    </source>
</evidence>
<name>Q6MQL1_BDEBA</name>